<evidence type="ECO:0000313" key="2">
    <source>
        <dbReference type="EMBL" id="OAP50082.1"/>
    </source>
</evidence>
<dbReference type="AlphaFoldDB" id="A0A178YR54"/>
<evidence type="ECO:0000259" key="1">
    <source>
        <dbReference type="Pfam" id="PF17194"/>
    </source>
</evidence>
<dbReference type="Pfam" id="PF17194">
    <property type="entry name" value="AbiEi_3_N"/>
    <property type="match status" value="1"/>
</dbReference>
<dbReference type="InterPro" id="IPR033455">
    <property type="entry name" value="AbiEi_3_N"/>
</dbReference>
<dbReference type="STRING" id="36856.ATB98_12315"/>
<reference evidence="2 3" key="1">
    <citation type="submission" date="2015-11" db="EMBL/GenBank/DDBJ databases">
        <title>Ensifer anhuiense sp. nov., an effective nitrogen fixation bacterium with Glycine soja.</title>
        <authorList>
            <person name="Yan H."/>
            <person name="Chen W."/>
        </authorList>
    </citation>
    <scope>NUCLEOTIDE SEQUENCE [LARGE SCALE GENOMIC DNA]</scope>
    <source>
        <strain evidence="2 3">LMG 7837</strain>
    </source>
</reference>
<dbReference type="OrthoDB" id="1550938at2"/>
<feature type="domain" description="Transcriptional regulator AbiEi antitoxin N-terminal" evidence="1">
    <location>
        <begin position="6"/>
        <end position="104"/>
    </location>
</feature>
<protein>
    <recommendedName>
        <fullName evidence="1">Transcriptional regulator AbiEi antitoxin N-terminal domain-containing protein</fullName>
    </recommendedName>
</protein>
<proteinExistence type="predicted"/>
<gene>
    <name evidence="2" type="ORF">ATB98_12315</name>
</gene>
<evidence type="ECO:0000313" key="3">
    <source>
        <dbReference type="Proteomes" id="UP000078507"/>
    </source>
</evidence>
<comment type="caution">
    <text evidence="2">The sequence shown here is derived from an EMBL/GenBank/DDBJ whole genome shotgun (WGS) entry which is preliminary data.</text>
</comment>
<name>A0A178YR54_SINSA</name>
<keyword evidence="3" id="KW-1185">Reference proteome</keyword>
<dbReference type="InterPro" id="IPR021561">
    <property type="entry name" value="AbiEi_3"/>
</dbReference>
<sequence>MNGQKEEKLKFLLARIPPGFLVDSAWMTKHGISRSSTHDYLRRHWLEPLSRGVYRRPLSLTGHPDAARDWTIPVLSAQQIMGYDLHVGGLTALALGGHVHYLPLGSRETVYLYSERPPSWLTKLPLTARLFIRNTRLFDDASLGVDNTDVNLSADSNLALSPWQWPLKASSAERAILEALDELPDNESFHTLDTIFESLANLRPRRLTALLKSCRKVQVKRLFFVFADKHAHAWRKHIHPSEVDLGSGDRAFYKGGKLHPIYRITVPPEFLPQLPEAADGP</sequence>
<dbReference type="Pfam" id="PF11459">
    <property type="entry name" value="AbiEi_3"/>
    <property type="match status" value="1"/>
</dbReference>
<accession>A0A178YR54</accession>
<dbReference type="EMBL" id="LNQB01000046">
    <property type="protein sequence ID" value="OAP50082.1"/>
    <property type="molecule type" value="Genomic_DNA"/>
</dbReference>
<dbReference type="Proteomes" id="UP000078507">
    <property type="component" value="Unassembled WGS sequence"/>
</dbReference>
<dbReference type="RefSeq" id="WP_066868501.1">
    <property type="nucleotide sequence ID" value="NZ_LNQB01000046.1"/>
</dbReference>
<organism evidence="2 3">
    <name type="scientific">Sinorhizobium saheli</name>
    <dbReference type="NCBI Taxonomy" id="36856"/>
    <lineage>
        <taxon>Bacteria</taxon>
        <taxon>Pseudomonadati</taxon>
        <taxon>Pseudomonadota</taxon>
        <taxon>Alphaproteobacteria</taxon>
        <taxon>Hyphomicrobiales</taxon>
        <taxon>Rhizobiaceae</taxon>
        <taxon>Sinorhizobium/Ensifer group</taxon>
        <taxon>Sinorhizobium</taxon>
    </lineage>
</organism>